<dbReference type="STRING" id="366616.CG51_03900"/>
<dbReference type="InterPro" id="IPR007029">
    <property type="entry name" value="YHS_dom"/>
</dbReference>
<feature type="transmembrane region" description="Helical" evidence="1">
    <location>
        <begin position="33"/>
        <end position="52"/>
    </location>
</feature>
<dbReference type="RefSeq" id="WP_051929956.1">
    <property type="nucleotide sequence ID" value="NZ_CALUEG010000003.1"/>
</dbReference>
<dbReference type="NCBIfam" id="NF041384">
    <property type="entry name" value="YHS_seleno_dom"/>
    <property type="match status" value="1"/>
</dbReference>
<evidence type="ECO:0000313" key="6">
    <source>
        <dbReference type="Proteomes" id="UP000214673"/>
    </source>
</evidence>
<name>A0A225CVE4_9RHOB</name>
<accession>A0A225CVE4</accession>
<proteinExistence type="predicted"/>
<keyword evidence="6" id="KW-1185">Reference proteome</keyword>
<comment type="caution">
    <text evidence="4">The sequence shown here is derived from an EMBL/GenBank/DDBJ whole genome shotgun (WGS) entry which is preliminary data.</text>
</comment>
<dbReference type="AlphaFoldDB" id="A0A225CVE4"/>
<keyword evidence="1" id="KW-0812">Transmembrane</keyword>
<evidence type="ECO:0000259" key="2">
    <source>
        <dbReference type="Pfam" id="PF04945"/>
    </source>
</evidence>
<organism evidence="4 5">
    <name type="scientific">Haematobacter missouriensis</name>
    <dbReference type="NCBI Taxonomy" id="366616"/>
    <lineage>
        <taxon>Bacteria</taxon>
        <taxon>Pseudomonadati</taxon>
        <taxon>Pseudomonadota</taxon>
        <taxon>Alphaproteobacteria</taxon>
        <taxon>Rhodobacterales</taxon>
        <taxon>Paracoccaceae</taxon>
        <taxon>Haematobacter</taxon>
    </lineage>
</organism>
<sequence>MTVLAAPGALPHSLSDRRGAPRATGCRIGRRELFFLGACGMVALSGAVPALAGTNRRIFAPGGIALAGRDPVSYFSDGHPLKGKTQYALKWKGAIWLFASHENLLAFEADPRAYAPQFGGWCSRAMESGGRKVASDPEIFAIQDGRLYLFRSADELTVWAAATTGIDKTATAEEQSIASGN</sequence>
<evidence type="ECO:0000313" key="5">
    <source>
        <dbReference type="Proteomes" id="UP000196640"/>
    </source>
</evidence>
<protein>
    <recommendedName>
        <fullName evidence="2">YHS domain-containing protein</fullName>
    </recommendedName>
</protein>
<dbReference type="OrthoDB" id="344729at2"/>
<dbReference type="Pfam" id="PF04945">
    <property type="entry name" value="YHS"/>
    <property type="match status" value="1"/>
</dbReference>
<evidence type="ECO:0000313" key="3">
    <source>
        <dbReference type="EMBL" id="OWJ78258.1"/>
    </source>
</evidence>
<dbReference type="EMBL" id="NIPV01000011">
    <property type="protein sequence ID" value="OWJ78258.1"/>
    <property type="molecule type" value="Genomic_DNA"/>
</dbReference>
<evidence type="ECO:0000256" key="1">
    <source>
        <dbReference type="SAM" id="Phobius"/>
    </source>
</evidence>
<reference evidence="5 6" key="1">
    <citation type="submission" date="2016-11" db="EMBL/GenBank/DDBJ databases">
        <title>Comparison of Traditional DNA-DNA Hybridization with In Silico Genomic Analysis.</title>
        <authorList>
            <person name="Nicholson A.C."/>
            <person name="Sammons S."/>
            <person name="Humrighouse B.W."/>
            <person name="Graziano J."/>
            <person name="Lasker B."/>
            <person name="Whitney A.M."/>
            <person name="Mcquiston J.R."/>
        </authorList>
    </citation>
    <scope>NUCLEOTIDE SEQUENCE [LARGE SCALE GENOMIC DNA]</scope>
    <source>
        <strain evidence="3 6">H1892</strain>
        <strain evidence="4 5">H2381</strain>
    </source>
</reference>
<dbReference type="Proteomes" id="UP000196640">
    <property type="component" value="Unassembled WGS sequence"/>
</dbReference>
<evidence type="ECO:0000313" key="4">
    <source>
        <dbReference type="EMBL" id="OWJ86008.1"/>
    </source>
</evidence>
<dbReference type="Proteomes" id="UP000214673">
    <property type="component" value="Unassembled WGS sequence"/>
</dbReference>
<feature type="domain" description="YHS" evidence="2">
    <location>
        <begin position="72"/>
        <end position="117"/>
    </location>
</feature>
<keyword evidence="1" id="KW-1133">Transmembrane helix</keyword>
<dbReference type="EMBL" id="NIPX01000002">
    <property type="protein sequence ID" value="OWJ86008.1"/>
    <property type="molecule type" value="Genomic_DNA"/>
</dbReference>
<keyword evidence="1" id="KW-0472">Membrane</keyword>
<gene>
    <name evidence="4" type="ORF">CDV52_02295</name>
    <name evidence="3" type="ORF">CDV53_03340</name>
</gene>